<dbReference type="AlphaFoldDB" id="G6EAB2"/>
<evidence type="ECO:0000313" key="2">
    <source>
        <dbReference type="EMBL" id="EHJ61774.1"/>
    </source>
</evidence>
<dbReference type="Pfam" id="PF00535">
    <property type="entry name" value="Glycos_transf_2"/>
    <property type="match status" value="1"/>
</dbReference>
<proteinExistence type="predicted"/>
<feature type="domain" description="Glycosyltransferase 2-like" evidence="1">
    <location>
        <begin position="3"/>
        <end position="107"/>
    </location>
</feature>
<protein>
    <submittedName>
        <fullName evidence="2">Glycosyl transferase group 1</fullName>
    </submittedName>
</protein>
<dbReference type="PATRIC" id="fig|1088721.3.peg.1266"/>
<evidence type="ECO:0000313" key="3">
    <source>
        <dbReference type="Proteomes" id="UP000004030"/>
    </source>
</evidence>
<dbReference type="STRING" id="1088721.JI59_13690"/>
<dbReference type="Gene3D" id="3.90.550.10">
    <property type="entry name" value="Spore Coat Polysaccharide Biosynthesis Protein SpsA, Chain A"/>
    <property type="match status" value="1"/>
</dbReference>
<organism evidence="2 3">
    <name type="scientific">Novosphingobium pentaromativorans US6-1</name>
    <dbReference type="NCBI Taxonomy" id="1088721"/>
    <lineage>
        <taxon>Bacteria</taxon>
        <taxon>Pseudomonadati</taxon>
        <taxon>Pseudomonadota</taxon>
        <taxon>Alphaproteobacteria</taxon>
        <taxon>Sphingomonadales</taxon>
        <taxon>Sphingomonadaceae</taxon>
        <taxon>Novosphingobium</taxon>
    </lineage>
</organism>
<dbReference type="InterPro" id="IPR029044">
    <property type="entry name" value="Nucleotide-diphossugar_trans"/>
</dbReference>
<comment type="caution">
    <text evidence="2">The sequence shown here is derived from an EMBL/GenBank/DDBJ whole genome shotgun (WGS) entry which is preliminary data.</text>
</comment>
<dbReference type="eggNOG" id="COG1216">
    <property type="taxonomic scope" value="Bacteria"/>
</dbReference>
<dbReference type="CDD" id="cd00761">
    <property type="entry name" value="Glyco_tranf_GTA_type"/>
    <property type="match status" value="1"/>
</dbReference>
<keyword evidence="2" id="KW-0808">Transferase</keyword>
<accession>G6EAB2</accession>
<dbReference type="Proteomes" id="UP000004030">
    <property type="component" value="Unassembled WGS sequence"/>
</dbReference>
<sequence>MAVVVASLGRPELIRQFCDLMARQTSSPDMLLFSVVGDDDIPAGLEEDARVRVIRGDKGLCAQRNRALDWLDDRFDIVAFYDDDFVPSKFSIESIRAFFAAHPQVAGATGTVLADGINGAGICFDEALRIVQEHEGRRFAPNCIVRELWGLYGCNMAYRSTAIGRNRFDERLRLYAWQEDIDFAASVGTNGRIVKTFAFSGVHRGVKLGRTPGIRLGYSQVINPSYLVRKGTMSRRFAARLMLRNLVANHIKALRPEPWVDRAGRAKGNWIGLLDLIRGRITPERIEML</sequence>
<dbReference type="SUPFAM" id="SSF53448">
    <property type="entry name" value="Nucleotide-diphospho-sugar transferases"/>
    <property type="match status" value="1"/>
</dbReference>
<evidence type="ECO:0000259" key="1">
    <source>
        <dbReference type="Pfam" id="PF00535"/>
    </source>
</evidence>
<dbReference type="GO" id="GO:0016740">
    <property type="term" value="F:transferase activity"/>
    <property type="evidence" value="ECO:0007669"/>
    <property type="project" value="UniProtKB-KW"/>
</dbReference>
<dbReference type="InterPro" id="IPR001173">
    <property type="entry name" value="Glyco_trans_2-like"/>
</dbReference>
<reference evidence="2 3" key="1">
    <citation type="journal article" date="2012" name="J. Bacteriol.">
        <title>Genome sequence of benzo(a)pyrene-degrading bacterium Novosphingobium pentaromativorans US6-1.</title>
        <authorList>
            <person name="Luo Y.R."/>
            <person name="Kang S.G."/>
            <person name="Kim S.J."/>
            <person name="Kim M.R."/>
            <person name="Li N."/>
            <person name="Lee J.H."/>
            <person name="Kwon K.K."/>
        </authorList>
    </citation>
    <scope>NUCLEOTIDE SEQUENCE [LARGE SCALE GENOMIC DNA]</scope>
    <source>
        <strain evidence="2 3">US6-1</strain>
    </source>
</reference>
<keyword evidence="3" id="KW-1185">Reference proteome</keyword>
<dbReference type="EMBL" id="AGFM01000016">
    <property type="protein sequence ID" value="EHJ61774.1"/>
    <property type="molecule type" value="Genomic_DNA"/>
</dbReference>
<gene>
    <name evidence="2" type="ORF">NSU_1283</name>
</gene>
<name>G6EAB2_9SPHN</name>